<comment type="function">
    <text evidence="7">Allows the formation of correctly charged Gln-tRNA(Gln) through the transamidation of misacylated Glu-tRNA(Gln) in the mitochondria. The reaction takes place in the presence of glutamine and ATP through an activated gamma-phospho-Glu-tRNA(Gln).</text>
</comment>
<evidence type="ECO:0000256" key="1">
    <source>
        <dbReference type="ARBA" id="ARBA00008069"/>
    </source>
</evidence>
<dbReference type="HAMAP" id="MF_00120">
    <property type="entry name" value="GatA"/>
    <property type="match status" value="1"/>
</dbReference>
<evidence type="ECO:0000313" key="10">
    <source>
        <dbReference type="EMBL" id="CAF9910141.1"/>
    </source>
</evidence>
<keyword evidence="7" id="KW-0496">Mitochondrion</keyword>
<proteinExistence type="inferred from homology"/>
<dbReference type="Gene3D" id="3.90.1300.10">
    <property type="entry name" value="Amidase signature (AS) domain"/>
    <property type="match status" value="1"/>
</dbReference>
<dbReference type="Proteomes" id="UP000664203">
    <property type="component" value="Unassembled WGS sequence"/>
</dbReference>
<comment type="subcellular location">
    <subcellularLocation>
        <location evidence="7">Mitochondrion</location>
    </subcellularLocation>
</comment>
<feature type="active site" description="Charge relay system" evidence="7">
    <location>
        <position position="64"/>
    </location>
</feature>
<keyword evidence="4 7" id="KW-0067">ATP-binding</keyword>
<organism evidence="10 11">
    <name type="scientific">Alectoria fallacina</name>
    <dbReference type="NCBI Taxonomy" id="1903189"/>
    <lineage>
        <taxon>Eukaryota</taxon>
        <taxon>Fungi</taxon>
        <taxon>Dikarya</taxon>
        <taxon>Ascomycota</taxon>
        <taxon>Pezizomycotina</taxon>
        <taxon>Lecanoromycetes</taxon>
        <taxon>OSLEUM clade</taxon>
        <taxon>Lecanoromycetidae</taxon>
        <taxon>Lecanorales</taxon>
        <taxon>Lecanorineae</taxon>
        <taxon>Parmeliaceae</taxon>
        <taxon>Alectoria</taxon>
    </lineage>
</organism>
<evidence type="ECO:0000256" key="8">
    <source>
        <dbReference type="SAM" id="MobiDB-lite"/>
    </source>
</evidence>
<dbReference type="GO" id="GO:0070681">
    <property type="term" value="P:glutaminyl-tRNAGln biosynthesis via transamidation"/>
    <property type="evidence" value="ECO:0007669"/>
    <property type="project" value="UniProtKB-UniRule"/>
</dbReference>
<feature type="active site" description="Charge relay system" evidence="7">
    <location>
        <position position="142"/>
    </location>
</feature>
<dbReference type="EC" id="6.3.5.7" evidence="7"/>
<evidence type="ECO:0000256" key="4">
    <source>
        <dbReference type="ARBA" id="ARBA00022840"/>
    </source>
</evidence>
<feature type="active site" description="Acyl-ester intermediate" evidence="7">
    <location>
        <position position="166"/>
    </location>
</feature>
<dbReference type="InterPro" id="IPR004412">
    <property type="entry name" value="GatA"/>
</dbReference>
<protein>
    <recommendedName>
        <fullName evidence="7">Glutamyl-tRNA(Gln) amidotransferase subunit A, mitochondrial</fullName>
        <shortName evidence="7">Glu-AdT subunit A</shortName>
        <ecNumber evidence="7">6.3.5.7</ecNumber>
    </recommendedName>
</protein>
<dbReference type="EMBL" id="CAJPDR010000040">
    <property type="protein sequence ID" value="CAF9910141.1"/>
    <property type="molecule type" value="Genomic_DNA"/>
</dbReference>
<feature type="compositionally biased region" description="Polar residues" evidence="8">
    <location>
        <begin position="705"/>
        <end position="714"/>
    </location>
</feature>
<gene>
    <name evidence="10" type="primary">HER2</name>
    <name evidence="10" type="ORF">ALECFALPRED_006294</name>
</gene>
<dbReference type="GO" id="GO:0030956">
    <property type="term" value="C:glutamyl-tRNA(Gln) amidotransferase complex"/>
    <property type="evidence" value="ECO:0007669"/>
    <property type="project" value="UniProtKB-UniRule"/>
</dbReference>
<dbReference type="InterPro" id="IPR020556">
    <property type="entry name" value="Amidase_CS"/>
</dbReference>
<evidence type="ECO:0000313" key="11">
    <source>
        <dbReference type="Proteomes" id="UP000664203"/>
    </source>
</evidence>
<feature type="domain" description="Amidase" evidence="9">
    <location>
        <begin position="32"/>
        <end position="488"/>
    </location>
</feature>
<evidence type="ECO:0000256" key="7">
    <source>
        <dbReference type="HAMAP-Rule" id="MF_03150"/>
    </source>
</evidence>
<keyword evidence="3 7" id="KW-0547">Nucleotide-binding</keyword>
<comment type="similarity">
    <text evidence="1 7">Belongs to the amidase family. GatA subfamily.</text>
</comment>
<dbReference type="GO" id="GO:0005739">
    <property type="term" value="C:mitochondrion"/>
    <property type="evidence" value="ECO:0007669"/>
    <property type="project" value="UniProtKB-SubCell"/>
</dbReference>
<dbReference type="GO" id="GO:0005524">
    <property type="term" value="F:ATP binding"/>
    <property type="evidence" value="ECO:0007669"/>
    <property type="project" value="UniProtKB-KW"/>
</dbReference>
<dbReference type="GO" id="GO:0032543">
    <property type="term" value="P:mitochondrial translation"/>
    <property type="evidence" value="ECO:0007669"/>
    <property type="project" value="UniProtKB-UniRule"/>
</dbReference>
<feature type="region of interest" description="Disordered" evidence="8">
    <location>
        <begin position="698"/>
        <end position="720"/>
    </location>
</feature>
<dbReference type="PANTHER" id="PTHR11895">
    <property type="entry name" value="TRANSAMIDASE"/>
    <property type="match status" value="1"/>
</dbReference>
<dbReference type="AlphaFoldDB" id="A0A8H3EP00"/>
<accession>A0A8H3EP00</accession>
<sequence>MSLLRRAEKCFANQQVYKHLNAFVGPRHEATLIQEHTWNLRDADKRRDGDTAKSAIDGYLIAVKDNICTPEEPTTCASAILEGFHSPYPATVVDKLKHAGALIAGKANLDEFGMGSDTVNSIYGAVKNIYTQDGDPLSAGGSSGGSAVAVATGQCDAALGTDTGGSVRLPAAFTGITGFKPSYGMVSRWGVVAYANSLDTVGILAKDSSMARKVFNTIKGFDSQDPTSISVSTRSRIAQQLLERKAKLGWGDKPSVRIGVPLEYNTAELQTEIRRAWLNILQGLRDQGHKIHMLSLPATKTALSAYYVLAPAEASSNLAKYDGVRYGNKASALERADNVLFASTRGARLGEEVKRRILLGSYSLSAAAIDNYFIKAQKVRRLVQKDFNNAFALSHPLLRWQDESGNQPKVDVILTPTAQSLPPKLSSLKNRASVESYSADVLTVPASLAGIPALSLPVPTPGHDGGDPNTPNSVGIQVIGQYGDEEMVFSVALSIESLSNLNVGHHSKRITSHQAKKATTVQSLKHHNLSATQHRRRSWTPEQVFDGNYLKVLATVWKNIYDPTRTEWIDAAEDTLTSALATGALLSRPTTALSRCKHKWFWDKSIETKGRKDTYRYRVMDRATFITILPENEWYDPIEDDETKIKIVLLLRRICPDANMNTIQTADQWRQYTSPSIREGFSQIRKSGHFWLVTYRQPQKESENPGPTSPSLASVQDVGH</sequence>
<name>A0A8H3EP00_9LECA</name>
<evidence type="ECO:0000256" key="5">
    <source>
        <dbReference type="ARBA" id="ARBA00022917"/>
    </source>
</evidence>
<reference evidence="10" key="1">
    <citation type="submission" date="2021-03" db="EMBL/GenBank/DDBJ databases">
        <authorList>
            <person name="Tagirdzhanova G."/>
        </authorList>
    </citation>
    <scope>NUCLEOTIDE SEQUENCE</scope>
</reference>
<dbReference type="Pfam" id="PF01425">
    <property type="entry name" value="Amidase"/>
    <property type="match status" value="1"/>
</dbReference>
<dbReference type="SUPFAM" id="SSF75304">
    <property type="entry name" value="Amidase signature (AS) enzymes"/>
    <property type="match status" value="1"/>
</dbReference>
<dbReference type="GO" id="GO:0016740">
    <property type="term" value="F:transferase activity"/>
    <property type="evidence" value="ECO:0007669"/>
    <property type="project" value="UniProtKB-KW"/>
</dbReference>
<keyword evidence="11" id="KW-1185">Reference proteome</keyword>
<dbReference type="InterPro" id="IPR000120">
    <property type="entry name" value="Amidase"/>
</dbReference>
<keyword evidence="5 7" id="KW-0648">Protein biosynthesis</keyword>
<comment type="subunit">
    <text evidence="7">Subunit of the heterotrimeric GatCAB amidotransferase (AdT) complex, composed of A, B and C subunits.</text>
</comment>
<comment type="caution">
    <text evidence="10">The sequence shown here is derived from an EMBL/GenBank/DDBJ whole genome shotgun (WGS) entry which is preliminary data.</text>
</comment>
<dbReference type="InterPro" id="IPR036928">
    <property type="entry name" value="AS_sf"/>
</dbReference>
<comment type="catalytic activity">
    <reaction evidence="6 7">
        <text>L-glutamyl-tRNA(Gln) + L-glutamine + ATP + H2O = L-glutaminyl-tRNA(Gln) + L-glutamate + ADP + phosphate + H(+)</text>
        <dbReference type="Rhea" id="RHEA:17521"/>
        <dbReference type="Rhea" id="RHEA-COMP:9681"/>
        <dbReference type="Rhea" id="RHEA-COMP:9684"/>
        <dbReference type="ChEBI" id="CHEBI:15377"/>
        <dbReference type="ChEBI" id="CHEBI:15378"/>
        <dbReference type="ChEBI" id="CHEBI:29985"/>
        <dbReference type="ChEBI" id="CHEBI:30616"/>
        <dbReference type="ChEBI" id="CHEBI:43474"/>
        <dbReference type="ChEBI" id="CHEBI:58359"/>
        <dbReference type="ChEBI" id="CHEBI:78520"/>
        <dbReference type="ChEBI" id="CHEBI:78521"/>
        <dbReference type="ChEBI" id="CHEBI:456216"/>
        <dbReference type="EC" id="6.3.5.7"/>
    </reaction>
</comment>
<keyword evidence="2 7" id="KW-0436">Ligase</keyword>
<dbReference type="OrthoDB" id="421993at2759"/>
<dbReference type="InterPro" id="IPR023631">
    <property type="entry name" value="Amidase_dom"/>
</dbReference>
<dbReference type="PROSITE" id="PS00571">
    <property type="entry name" value="AMIDASES"/>
    <property type="match status" value="1"/>
</dbReference>
<evidence type="ECO:0000259" key="9">
    <source>
        <dbReference type="Pfam" id="PF01425"/>
    </source>
</evidence>
<evidence type="ECO:0000256" key="6">
    <source>
        <dbReference type="ARBA" id="ARBA00047407"/>
    </source>
</evidence>
<dbReference type="GO" id="GO:0050567">
    <property type="term" value="F:glutaminyl-tRNA synthase (glutamine-hydrolyzing) activity"/>
    <property type="evidence" value="ECO:0007669"/>
    <property type="project" value="UniProtKB-UniRule"/>
</dbReference>
<evidence type="ECO:0000256" key="3">
    <source>
        <dbReference type="ARBA" id="ARBA00022741"/>
    </source>
</evidence>
<dbReference type="PANTHER" id="PTHR11895:SF7">
    <property type="entry name" value="GLUTAMYL-TRNA(GLN) AMIDOTRANSFERASE SUBUNIT A, MITOCHONDRIAL"/>
    <property type="match status" value="1"/>
</dbReference>
<evidence type="ECO:0000256" key="2">
    <source>
        <dbReference type="ARBA" id="ARBA00022598"/>
    </source>
</evidence>